<name>A0A4V3DF12_9PROT</name>
<dbReference type="InterPro" id="IPR050367">
    <property type="entry name" value="APC_superfamily"/>
</dbReference>
<evidence type="ECO:0000256" key="4">
    <source>
        <dbReference type="ARBA" id="ARBA00022989"/>
    </source>
</evidence>
<dbReference type="GO" id="GO:0022857">
    <property type="term" value="F:transmembrane transporter activity"/>
    <property type="evidence" value="ECO:0007669"/>
    <property type="project" value="InterPro"/>
</dbReference>
<gene>
    <name evidence="7" type="ORF">A8950_1596</name>
</gene>
<dbReference type="InterPro" id="IPR002293">
    <property type="entry name" value="AA/rel_permease1"/>
</dbReference>
<dbReference type="OrthoDB" id="9762947at2"/>
<evidence type="ECO:0000313" key="7">
    <source>
        <dbReference type="EMBL" id="TDQ83310.1"/>
    </source>
</evidence>
<keyword evidence="3 6" id="KW-0812">Transmembrane</keyword>
<dbReference type="GO" id="GO:0005886">
    <property type="term" value="C:plasma membrane"/>
    <property type="evidence" value="ECO:0007669"/>
    <property type="project" value="UniProtKB-SubCell"/>
</dbReference>
<accession>A0A4V3DF12</accession>
<evidence type="ECO:0000256" key="2">
    <source>
        <dbReference type="ARBA" id="ARBA00022475"/>
    </source>
</evidence>
<keyword evidence="4 6" id="KW-1133">Transmembrane helix</keyword>
<feature type="transmembrane region" description="Helical" evidence="6">
    <location>
        <begin position="28"/>
        <end position="48"/>
    </location>
</feature>
<evidence type="ECO:0000313" key="8">
    <source>
        <dbReference type="Proteomes" id="UP000295783"/>
    </source>
</evidence>
<reference evidence="7 8" key="1">
    <citation type="submission" date="2019-03" db="EMBL/GenBank/DDBJ databases">
        <title>Genomic Encyclopedia of Type Strains, Phase III (KMG-III): the genomes of soil and plant-associated and newly described type strains.</title>
        <authorList>
            <person name="Whitman W."/>
        </authorList>
    </citation>
    <scope>NUCLEOTIDE SEQUENCE [LARGE SCALE GENOMIC DNA]</scope>
    <source>
        <strain evidence="7 8">CGMCC 1.7660</strain>
    </source>
</reference>
<evidence type="ECO:0000256" key="5">
    <source>
        <dbReference type="ARBA" id="ARBA00023136"/>
    </source>
</evidence>
<feature type="transmembrane region" description="Helical" evidence="6">
    <location>
        <begin position="345"/>
        <end position="363"/>
    </location>
</feature>
<dbReference type="Proteomes" id="UP000295783">
    <property type="component" value="Unassembled WGS sequence"/>
</dbReference>
<keyword evidence="5 6" id="KW-0472">Membrane</keyword>
<sequence length="473" mass="51514">MTDITASGAKADSAGKPSINLAKVLGPIHVWALGVGIVLVGEFMGWNLSIEKGGALGSIIACWIVGLLYTCVAMIDSEVTSTVAAAGGQYTQAKHTTGPLMAFNVGLYLVLAYTMLEAADIFVFGDLVRIAAENLGAEPGSVDARPFVLLAVSVLAWLNYRGVFMALSVNFLITAVAFASIVILFVAYQFGIGTGQDLQHQELGMGSLPYGWMGVLAAFQFAIWYYLGIEGTCQAAEEVRSCGRSLPLGTMTGMITLLIAAALTWYVCSGVMPWEYLGLTLAPLYDASLMTGNTVLIVLLWTGTVFSALASANGCINDAARAWFSMGRDRYLPQFFAAVHPKYRTPYRAILFLIPIAASFGFLQLLGPVITFSILSGLLGYTFMPINMFRFRSKWPLDTIKRGYIHPFHPLPSIVLITLCAATYVAVYLGFGTQLLAMMVFYVVASVWFVLFRYKFVRRGDQFTMAWPRPRGY</sequence>
<protein>
    <submittedName>
        <fullName evidence="7">Amino acid/polyamine/organocation transporter (APC superfamily)</fullName>
    </submittedName>
</protein>
<comment type="caution">
    <text evidence="7">The sequence shown here is derived from an EMBL/GenBank/DDBJ whole genome shotgun (WGS) entry which is preliminary data.</text>
</comment>
<dbReference type="AlphaFoldDB" id="A0A4V3DF12"/>
<dbReference type="RefSeq" id="WP_133613075.1">
    <property type="nucleotide sequence ID" value="NZ_SNYW01000007.1"/>
</dbReference>
<feature type="transmembrane region" description="Helical" evidence="6">
    <location>
        <begin position="248"/>
        <end position="274"/>
    </location>
</feature>
<feature type="transmembrane region" description="Helical" evidence="6">
    <location>
        <begin position="369"/>
        <end position="389"/>
    </location>
</feature>
<dbReference type="Pfam" id="PF13520">
    <property type="entry name" value="AA_permease_2"/>
    <property type="match status" value="1"/>
</dbReference>
<proteinExistence type="predicted"/>
<evidence type="ECO:0000256" key="3">
    <source>
        <dbReference type="ARBA" id="ARBA00022692"/>
    </source>
</evidence>
<feature type="transmembrane region" description="Helical" evidence="6">
    <location>
        <begin position="210"/>
        <end position="227"/>
    </location>
</feature>
<keyword evidence="8" id="KW-1185">Reference proteome</keyword>
<evidence type="ECO:0000256" key="6">
    <source>
        <dbReference type="SAM" id="Phobius"/>
    </source>
</evidence>
<dbReference type="Gene3D" id="1.20.1740.10">
    <property type="entry name" value="Amino acid/polyamine transporter I"/>
    <property type="match status" value="1"/>
</dbReference>
<feature type="transmembrane region" description="Helical" evidence="6">
    <location>
        <begin position="144"/>
        <end position="160"/>
    </location>
</feature>
<dbReference type="PANTHER" id="PTHR42770:SF7">
    <property type="entry name" value="MEMBRANE PROTEIN"/>
    <property type="match status" value="1"/>
</dbReference>
<organism evidence="7 8">
    <name type="scientific">Dongia mobilis</name>
    <dbReference type="NCBI Taxonomy" id="578943"/>
    <lineage>
        <taxon>Bacteria</taxon>
        <taxon>Pseudomonadati</taxon>
        <taxon>Pseudomonadota</taxon>
        <taxon>Alphaproteobacteria</taxon>
        <taxon>Rhodospirillales</taxon>
        <taxon>Dongiaceae</taxon>
        <taxon>Dongia</taxon>
    </lineage>
</organism>
<comment type="subcellular location">
    <subcellularLocation>
        <location evidence="1">Cell membrane</location>
        <topology evidence="1">Multi-pass membrane protein</topology>
    </subcellularLocation>
</comment>
<evidence type="ECO:0000256" key="1">
    <source>
        <dbReference type="ARBA" id="ARBA00004651"/>
    </source>
</evidence>
<dbReference type="PIRSF" id="PIRSF006060">
    <property type="entry name" value="AA_transporter"/>
    <property type="match status" value="1"/>
</dbReference>
<feature type="transmembrane region" description="Helical" evidence="6">
    <location>
        <begin position="167"/>
        <end position="190"/>
    </location>
</feature>
<keyword evidence="2" id="KW-1003">Cell membrane</keyword>
<feature type="transmembrane region" description="Helical" evidence="6">
    <location>
        <begin position="294"/>
        <end position="324"/>
    </location>
</feature>
<dbReference type="EMBL" id="SNYW01000007">
    <property type="protein sequence ID" value="TDQ83310.1"/>
    <property type="molecule type" value="Genomic_DNA"/>
</dbReference>
<feature type="transmembrane region" description="Helical" evidence="6">
    <location>
        <begin position="410"/>
        <end position="429"/>
    </location>
</feature>
<feature type="transmembrane region" description="Helical" evidence="6">
    <location>
        <begin position="55"/>
        <end position="75"/>
    </location>
</feature>
<feature type="transmembrane region" description="Helical" evidence="6">
    <location>
        <begin position="435"/>
        <end position="454"/>
    </location>
</feature>
<dbReference type="PANTHER" id="PTHR42770">
    <property type="entry name" value="AMINO ACID TRANSPORTER-RELATED"/>
    <property type="match status" value="1"/>
</dbReference>